<feature type="non-terminal residue" evidence="1">
    <location>
        <position position="54"/>
    </location>
</feature>
<reference evidence="1" key="1">
    <citation type="journal article" date="2013" name="Environ. Microbiol.">
        <title>Microbiota from the distal guts of lean and obese adolescents exhibit partial functional redundancy besides clear differences in community structure.</title>
        <authorList>
            <person name="Ferrer M."/>
            <person name="Ruiz A."/>
            <person name="Lanza F."/>
            <person name="Haange S.B."/>
            <person name="Oberbach A."/>
            <person name="Till H."/>
            <person name="Bargiela R."/>
            <person name="Campoy C."/>
            <person name="Segura M.T."/>
            <person name="Richter M."/>
            <person name="von Bergen M."/>
            <person name="Seifert J."/>
            <person name="Suarez A."/>
        </authorList>
    </citation>
    <scope>NUCLEOTIDE SEQUENCE</scope>
</reference>
<evidence type="ECO:0000313" key="1">
    <source>
        <dbReference type="EMBL" id="EKC69402.1"/>
    </source>
</evidence>
<dbReference type="AlphaFoldDB" id="K1T8A8"/>
<organism evidence="1">
    <name type="scientific">human gut metagenome</name>
    <dbReference type="NCBI Taxonomy" id="408170"/>
    <lineage>
        <taxon>unclassified sequences</taxon>
        <taxon>metagenomes</taxon>
        <taxon>organismal metagenomes</taxon>
    </lineage>
</organism>
<evidence type="ECO:0008006" key="2">
    <source>
        <dbReference type="Google" id="ProtNLM"/>
    </source>
</evidence>
<dbReference type="Gene3D" id="3.40.630.10">
    <property type="entry name" value="Zn peptidases"/>
    <property type="match status" value="1"/>
</dbReference>
<comment type="caution">
    <text evidence="1">The sequence shown here is derived from an EMBL/GenBank/DDBJ whole genome shotgun (WGS) entry which is preliminary data.</text>
</comment>
<dbReference type="EMBL" id="AJWZ01003005">
    <property type="protein sequence ID" value="EKC69402.1"/>
    <property type="molecule type" value="Genomic_DNA"/>
</dbReference>
<dbReference type="SUPFAM" id="SSF53187">
    <property type="entry name" value="Zn-dependent exopeptidases"/>
    <property type="match status" value="1"/>
</dbReference>
<name>K1T8A8_9ZZZZ</name>
<protein>
    <recommendedName>
        <fullName evidence="2">Peptidase M20</fullName>
    </recommendedName>
</protein>
<sequence length="54" mass="5977">MIYDIPTLTSEAIGLLKSLIAIPSLSRDEEKAADYLQNYIEMQGMATGRKGKQC</sequence>
<accession>K1T8A8</accession>
<gene>
    <name evidence="1" type="ORF">OBE_04427</name>
</gene>
<proteinExistence type="predicted"/>